<dbReference type="CDD" id="cd13585">
    <property type="entry name" value="PBP2_TMBP_like"/>
    <property type="match status" value="1"/>
</dbReference>
<name>C6LB65_9FIRM</name>
<comment type="caution">
    <text evidence="2">The sequence shown here is derived from an EMBL/GenBank/DDBJ whole genome shotgun (WGS) entry which is preliminary data.</text>
</comment>
<evidence type="ECO:0000313" key="3">
    <source>
        <dbReference type="Proteomes" id="UP000005561"/>
    </source>
</evidence>
<dbReference type="Pfam" id="PF13416">
    <property type="entry name" value="SBP_bac_8"/>
    <property type="match status" value="1"/>
</dbReference>
<dbReference type="Proteomes" id="UP000005561">
    <property type="component" value="Unassembled WGS sequence"/>
</dbReference>
<gene>
    <name evidence="2" type="ORF">BRYFOR_05860</name>
</gene>
<dbReference type="OrthoDB" id="362670at2"/>
<sequence length="454" mass="49669">MKNGKMLAALLIGTIMFGAGAVTAGAEEGTEPCTITFTYWGSGAEQAAIEASLETFQEAYPEITVNAIHIPSDDFLTKINSMIAAGETPDISYSASWKCQFGEEGLIYNFYDLAGEDPDLNPDNYLDTCWWKWSETESAGPIMANVCPSLMYNADLLAEAGIEVPTTTEEAWSWDEFVENAQKLTLDSEGRNASDPEFDSNNIVQYGVMFAPSWNTYMSFVYSNGGGYLSEDGTEFGLTEDTASEVLQNFADLINVYHVAPTSIASNSMPSAASAIASGQAAMYLDGSWNHLDLAEAGCNWGVGVLPINENYTTYLDGGSLIIFKSTEHLDATIKLYKWITDPESSEEITEMFRTIWLPVQKEYYDDPEKLEFWASEEFPARPEGFQEACVDAVINNLTVATEINVKNFNEIDTLVSAAMDEVLSGSKTAQDAMNAIKGNVDALVEGTYNGERS</sequence>
<dbReference type="eggNOG" id="COG1653">
    <property type="taxonomic scope" value="Bacteria"/>
</dbReference>
<accession>C6LB65</accession>
<dbReference type="STRING" id="168384.SAMN05660368_01333"/>
<dbReference type="RefSeq" id="WP_006860657.1">
    <property type="nucleotide sequence ID" value="NZ_ACCL02000003.1"/>
</dbReference>
<dbReference type="PANTHER" id="PTHR43649:SF12">
    <property type="entry name" value="DIACETYLCHITOBIOSE BINDING PROTEIN DASA"/>
    <property type="match status" value="1"/>
</dbReference>
<dbReference type="InterPro" id="IPR050490">
    <property type="entry name" value="Bact_solute-bd_prot1"/>
</dbReference>
<proteinExistence type="predicted"/>
<evidence type="ECO:0000256" key="1">
    <source>
        <dbReference type="SAM" id="SignalP"/>
    </source>
</evidence>
<dbReference type="InterPro" id="IPR006059">
    <property type="entry name" value="SBP"/>
</dbReference>
<dbReference type="EMBL" id="ACCL02000003">
    <property type="protein sequence ID" value="EET62196.1"/>
    <property type="molecule type" value="Genomic_DNA"/>
</dbReference>
<organism evidence="2 3">
    <name type="scientific">Marvinbryantia formatexigens DSM 14469</name>
    <dbReference type="NCBI Taxonomy" id="478749"/>
    <lineage>
        <taxon>Bacteria</taxon>
        <taxon>Bacillati</taxon>
        <taxon>Bacillota</taxon>
        <taxon>Clostridia</taxon>
        <taxon>Lachnospirales</taxon>
        <taxon>Lachnospiraceae</taxon>
        <taxon>Marvinbryantia</taxon>
    </lineage>
</organism>
<keyword evidence="3" id="KW-1185">Reference proteome</keyword>
<reference evidence="2" key="1">
    <citation type="submission" date="2009-07" db="EMBL/GenBank/DDBJ databases">
        <authorList>
            <person name="Weinstock G."/>
            <person name="Sodergren E."/>
            <person name="Clifton S."/>
            <person name="Fulton L."/>
            <person name="Fulton B."/>
            <person name="Courtney L."/>
            <person name="Fronick C."/>
            <person name="Harrison M."/>
            <person name="Strong C."/>
            <person name="Farmer C."/>
            <person name="Delahaunty K."/>
            <person name="Markovic C."/>
            <person name="Hall O."/>
            <person name="Minx P."/>
            <person name="Tomlinson C."/>
            <person name="Mitreva M."/>
            <person name="Nelson J."/>
            <person name="Hou S."/>
            <person name="Wollam A."/>
            <person name="Pepin K.H."/>
            <person name="Johnson M."/>
            <person name="Bhonagiri V."/>
            <person name="Nash W.E."/>
            <person name="Warren W."/>
            <person name="Chinwalla A."/>
            <person name="Mardis E.R."/>
            <person name="Wilson R.K."/>
        </authorList>
    </citation>
    <scope>NUCLEOTIDE SEQUENCE [LARGE SCALE GENOMIC DNA]</scope>
    <source>
        <strain evidence="2">DSM 14469</strain>
    </source>
</reference>
<evidence type="ECO:0000313" key="2">
    <source>
        <dbReference type="EMBL" id="EET62196.1"/>
    </source>
</evidence>
<protein>
    <submittedName>
        <fullName evidence="2">ABC transporter, solute-binding protein</fullName>
    </submittedName>
</protein>
<keyword evidence="1" id="KW-0732">Signal</keyword>
<feature type="signal peptide" evidence="1">
    <location>
        <begin position="1"/>
        <end position="21"/>
    </location>
</feature>
<dbReference type="AlphaFoldDB" id="C6LB65"/>
<dbReference type="SUPFAM" id="SSF53850">
    <property type="entry name" value="Periplasmic binding protein-like II"/>
    <property type="match status" value="1"/>
</dbReference>
<dbReference type="PANTHER" id="PTHR43649">
    <property type="entry name" value="ARABINOSE-BINDING PROTEIN-RELATED"/>
    <property type="match status" value="1"/>
</dbReference>
<feature type="chain" id="PRO_5038747288" evidence="1">
    <location>
        <begin position="22"/>
        <end position="454"/>
    </location>
</feature>
<dbReference type="Gene3D" id="3.40.190.10">
    <property type="entry name" value="Periplasmic binding protein-like II"/>
    <property type="match status" value="1"/>
</dbReference>